<gene>
    <name evidence="1" type="ORF">METZ01_LOCUS416661</name>
</gene>
<name>A0A382WY23_9ZZZZ</name>
<dbReference type="AlphaFoldDB" id="A0A382WY23"/>
<organism evidence="1">
    <name type="scientific">marine metagenome</name>
    <dbReference type="NCBI Taxonomy" id="408172"/>
    <lineage>
        <taxon>unclassified sequences</taxon>
        <taxon>metagenomes</taxon>
        <taxon>ecological metagenomes</taxon>
    </lineage>
</organism>
<accession>A0A382WY23</accession>
<reference evidence="1" key="1">
    <citation type="submission" date="2018-05" db="EMBL/GenBank/DDBJ databases">
        <authorList>
            <person name="Lanie J.A."/>
            <person name="Ng W.-L."/>
            <person name="Kazmierczak K.M."/>
            <person name="Andrzejewski T.M."/>
            <person name="Davidsen T.M."/>
            <person name="Wayne K.J."/>
            <person name="Tettelin H."/>
            <person name="Glass J.I."/>
            <person name="Rusch D."/>
            <person name="Podicherti R."/>
            <person name="Tsui H.-C.T."/>
            <person name="Winkler M.E."/>
        </authorList>
    </citation>
    <scope>NUCLEOTIDE SEQUENCE</scope>
</reference>
<dbReference type="EMBL" id="UINC01163477">
    <property type="protein sequence ID" value="SVD63807.1"/>
    <property type="molecule type" value="Genomic_DNA"/>
</dbReference>
<proteinExistence type="predicted"/>
<sequence>MNHALEDIAKSYIIRLLANHNHVATSKIPLYEKLYCSNDIENSQYR</sequence>
<feature type="non-terminal residue" evidence="1">
    <location>
        <position position="46"/>
    </location>
</feature>
<evidence type="ECO:0000313" key="1">
    <source>
        <dbReference type="EMBL" id="SVD63807.1"/>
    </source>
</evidence>
<protein>
    <submittedName>
        <fullName evidence="1">Uncharacterized protein</fullName>
    </submittedName>
</protein>